<protein>
    <submittedName>
        <fullName evidence="2">Uncharacterized protein</fullName>
    </submittedName>
</protein>
<organism evidence="2 3">
    <name type="scientific">Smittium culicis</name>
    <dbReference type="NCBI Taxonomy" id="133412"/>
    <lineage>
        <taxon>Eukaryota</taxon>
        <taxon>Fungi</taxon>
        <taxon>Fungi incertae sedis</taxon>
        <taxon>Zoopagomycota</taxon>
        <taxon>Kickxellomycotina</taxon>
        <taxon>Harpellomycetes</taxon>
        <taxon>Harpellales</taxon>
        <taxon>Legeriomycetaceae</taxon>
        <taxon>Smittium</taxon>
    </lineage>
</organism>
<dbReference type="Proteomes" id="UP000187283">
    <property type="component" value="Unassembled WGS sequence"/>
</dbReference>
<accession>A0A1R1YAF7</accession>
<feature type="region of interest" description="Disordered" evidence="1">
    <location>
        <begin position="54"/>
        <end position="101"/>
    </location>
</feature>
<evidence type="ECO:0000313" key="3">
    <source>
        <dbReference type="Proteomes" id="UP000187283"/>
    </source>
</evidence>
<dbReference type="AlphaFoldDB" id="A0A1R1YAF7"/>
<dbReference type="OrthoDB" id="5681499at2759"/>
<evidence type="ECO:0000313" key="2">
    <source>
        <dbReference type="EMBL" id="OMJ23917.1"/>
    </source>
</evidence>
<comment type="caution">
    <text evidence="2">The sequence shown here is derived from an EMBL/GenBank/DDBJ whole genome shotgun (WGS) entry which is preliminary data.</text>
</comment>
<sequence>MRVFLSDIAATVIQGHLDNLYKGMELPGKSVQLVEPGNKPLMDQDKLQALISSKKPEKQSRIHTPFRGFQQLGTQNSTGSKTTQAQTADTETPTATANNHSQQSIFCGRGRVQGASIWTFAQPPHIHQGSSPNIDMCDNTWDRNLGLFRRSPDYSRDEGSLRSKNSLNLFQDCETRPQGQAIEIEYETMSVNNPPGNGYQFSEYGA</sequence>
<proteinExistence type="predicted"/>
<dbReference type="EMBL" id="LSSN01000448">
    <property type="protein sequence ID" value="OMJ23917.1"/>
    <property type="molecule type" value="Genomic_DNA"/>
</dbReference>
<evidence type="ECO:0000256" key="1">
    <source>
        <dbReference type="SAM" id="MobiDB-lite"/>
    </source>
</evidence>
<feature type="compositionally biased region" description="Polar residues" evidence="1">
    <location>
        <begin position="71"/>
        <end position="101"/>
    </location>
</feature>
<name>A0A1R1YAF7_9FUNG</name>
<keyword evidence="3" id="KW-1185">Reference proteome</keyword>
<gene>
    <name evidence="2" type="ORF">AYI70_g1927</name>
</gene>
<reference evidence="2 3" key="1">
    <citation type="submission" date="2017-01" db="EMBL/GenBank/DDBJ databases">
        <authorList>
            <person name="Mah S.A."/>
            <person name="Swanson W.J."/>
            <person name="Moy G.W."/>
            <person name="Vacquier V.D."/>
        </authorList>
    </citation>
    <scope>NUCLEOTIDE SEQUENCE [LARGE SCALE GENOMIC DNA]</scope>
    <source>
        <strain evidence="2 3">GSMNP</strain>
    </source>
</reference>